<feature type="compositionally biased region" description="Polar residues" evidence="1">
    <location>
        <begin position="23"/>
        <end position="33"/>
    </location>
</feature>
<feature type="region of interest" description="Disordered" evidence="1">
    <location>
        <begin position="1229"/>
        <end position="1260"/>
    </location>
</feature>
<feature type="compositionally biased region" description="Polar residues" evidence="1">
    <location>
        <begin position="488"/>
        <end position="506"/>
    </location>
</feature>
<feature type="region of interest" description="Disordered" evidence="1">
    <location>
        <begin position="1151"/>
        <end position="1205"/>
    </location>
</feature>
<feature type="region of interest" description="Disordered" evidence="1">
    <location>
        <begin position="435"/>
        <end position="506"/>
    </location>
</feature>
<dbReference type="InParanoid" id="A0A200PZC4"/>
<protein>
    <submittedName>
        <fullName evidence="2">Uncharacterized protein</fullName>
    </submittedName>
</protein>
<evidence type="ECO:0000256" key="1">
    <source>
        <dbReference type="SAM" id="MobiDB-lite"/>
    </source>
</evidence>
<feature type="compositionally biased region" description="Basic and acidic residues" evidence="1">
    <location>
        <begin position="294"/>
        <end position="306"/>
    </location>
</feature>
<keyword evidence="3" id="KW-1185">Reference proteome</keyword>
<feature type="compositionally biased region" description="Polar residues" evidence="1">
    <location>
        <begin position="441"/>
        <end position="457"/>
    </location>
</feature>
<feature type="compositionally biased region" description="Polar residues" evidence="1">
    <location>
        <begin position="313"/>
        <end position="336"/>
    </location>
</feature>
<dbReference type="OrthoDB" id="1915143at2759"/>
<feature type="compositionally biased region" description="Polar residues" evidence="1">
    <location>
        <begin position="399"/>
        <end position="408"/>
    </location>
</feature>
<feature type="compositionally biased region" description="Low complexity" evidence="1">
    <location>
        <begin position="51"/>
        <end position="66"/>
    </location>
</feature>
<dbReference type="FunCoup" id="A0A200PZC4">
    <property type="interactions" value="2077"/>
</dbReference>
<feature type="compositionally biased region" description="Basic and acidic residues" evidence="1">
    <location>
        <begin position="574"/>
        <end position="584"/>
    </location>
</feature>
<feature type="region of interest" description="Disordered" evidence="1">
    <location>
        <begin position="242"/>
        <end position="272"/>
    </location>
</feature>
<organism evidence="2 3">
    <name type="scientific">Macleaya cordata</name>
    <name type="common">Five-seeded plume-poppy</name>
    <name type="synonym">Bocconia cordata</name>
    <dbReference type="NCBI Taxonomy" id="56857"/>
    <lineage>
        <taxon>Eukaryota</taxon>
        <taxon>Viridiplantae</taxon>
        <taxon>Streptophyta</taxon>
        <taxon>Embryophyta</taxon>
        <taxon>Tracheophyta</taxon>
        <taxon>Spermatophyta</taxon>
        <taxon>Magnoliopsida</taxon>
        <taxon>Ranunculales</taxon>
        <taxon>Papaveraceae</taxon>
        <taxon>Papaveroideae</taxon>
        <taxon>Macleaya</taxon>
    </lineage>
</organism>
<reference evidence="2 3" key="1">
    <citation type="journal article" date="2017" name="Mol. Plant">
        <title>The Genome of Medicinal Plant Macleaya cordata Provides New Insights into Benzylisoquinoline Alkaloids Metabolism.</title>
        <authorList>
            <person name="Liu X."/>
            <person name="Liu Y."/>
            <person name="Huang P."/>
            <person name="Ma Y."/>
            <person name="Qing Z."/>
            <person name="Tang Q."/>
            <person name="Cao H."/>
            <person name="Cheng P."/>
            <person name="Zheng Y."/>
            <person name="Yuan Z."/>
            <person name="Zhou Y."/>
            <person name="Liu J."/>
            <person name="Tang Z."/>
            <person name="Zhuo Y."/>
            <person name="Zhang Y."/>
            <person name="Yu L."/>
            <person name="Huang J."/>
            <person name="Yang P."/>
            <person name="Peng Q."/>
            <person name="Zhang J."/>
            <person name="Jiang W."/>
            <person name="Zhang Z."/>
            <person name="Lin K."/>
            <person name="Ro D.K."/>
            <person name="Chen X."/>
            <person name="Xiong X."/>
            <person name="Shang Y."/>
            <person name="Huang S."/>
            <person name="Zeng J."/>
        </authorList>
    </citation>
    <scope>NUCLEOTIDE SEQUENCE [LARGE SCALE GENOMIC DNA]</scope>
    <source>
        <strain evidence="3">cv. BLH2017</strain>
        <tissue evidence="2">Root</tissue>
    </source>
</reference>
<comment type="caution">
    <text evidence="2">The sequence shown here is derived from an EMBL/GenBank/DDBJ whole genome shotgun (WGS) entry which is preliminary data.</text>
</comment>
<dbReference type="PANTHER" id="PTHR31115:SF2">
    <property type="entry name" value="OS05G0107300 PROTEIN"/>
    <property type="match status" value="1"/>
</dbReference>
<dbReference type="PANTHER" id="PTHR31115">
    <property type="entry name" value="OS05G0107300 PROTEIN"/>
    <property type="match status" value="1"/>
</dbReference>
<feature type="compositionally biased region" description="Polar residues" evidence="1">
    <location>
        <begin position="649"/>
        <end position="658"/>
    </location>
</feature>
<feature type="compositionally biased region" description="Low complexity" evidence="1">
    <location>
        <begin position="11"/>
        <end position="22"/>
    </location>
</feature>
<dbReference type="Proteomes" id="UP000195402">
    <property type="component" value="Unassembled WGS sequence"/>
</dbReference>
<accession>A0A200PZC4</accession>
<evidence type="ECO:0000313" key="3">
    <source>
        <dbReference type="Proteomes" id="UP000195402"/>
    </source>
</evidence>
<feature type="region of interest" description="Disordered" evidence="1">
    <location>
        <begin position="163"/>
        <end position="189"/>
    </location>
</feature>
<dbReference type="STRING" id="56857.A0A200PZC4"/>
<sequence>MAGSGRFELASGSTEGSTLTSTFPNGQRGNYSGANLDRSGSFRDGAENRILSSGSSSSRGSTTLSLDMPPLSQCMMLEPITLGDQKFTRSGELRRIFGVSVGNTSEDHSFGAPHYKPPPPIGSEEIKRFKASLLDTSTKARDRVKKFQESIFKLDKYRHTFNSRKRRAELSSSERSGGANPTKMGNQIQQNPLDLVNQRLDKNVGLNKRVRTSVAEVSSEARNNVLSRQTLMVDKERDMLKCSSGGSVQEEQKTRGMPAGGDGWDRKMKRKRSVGAVVNRAVDGDQELKRAIHQKLSNDPRSRALDSHGFGSGPSNGVSGINKLDGTSQLTNSNGRSVPRTELENVPLQNDRKDRAFGLDKERVVAKANNKLNILESNQVGNHSPVTKGKASRAPRTGSCVTSSSPNVPRTPGPLDGWEQPSCLNKVQSLGGVNNRKRPISTGSSSPVAQCVGQRSQKNSRTRRANLVSPVSNHDEVQTLPEGYPTSEIGTKLTSSETTGSQIPKGVSNRTQQYKMKLENVSSPARFSESEESGAGENKLKEKHVDYGEREDRSVNAVKKVGPFISSTKKNKSLIKEDAEDGVRRQGRTGRGSLSRASFPPMREKLDSLATTKPMRSMRPGFDKNESKSGRPPSRKLSERKAFTRPGSALNSGSSGFTGESDDDHEELVAAANSACNASYLACSGSFWKKVEPIFASVSSEDTTYLRQQGDVGCKEELVSQPISCGERLGSILNGIGSNILGRTVGSVNQLQEFDTLCGMLDTERRFEKVTPLYQRVLSALIGEDEIEDFDHVSEGPESFQYASDDSPCVTCINIDAECKDGDTMDSDLDSEVHLRTQRNCCLDNFSCDKKSNSLHIGELCLGDGELVHSEIGTASVFGENHLDGSPSCTYSSTVSSSDCRYELMCLDDKLMLELQSIGLYPERVPDLAEGGEQEINKDILELKKGLYRKVGKKKGKLSKIDKALLKGREVEGREIEQIAMNKLVEMAYKKRSACRGGNFSRSGVSKVSKVAALAFVKRTIARCRKFEESGRSCFSEPALQEVISSAPPYSNDGNLVDIVHNEAAANTHVDAHIGQLESGASGAVPTTVERHGSHGVKFDRGSSNAFQSSVCSSDLAFPQHEPISNRGKKREVLLEDVGNAASRAIPVLGNMLSGGAKGRRSERDRDQNKDMSTSNSVAKTGRPSLGSFRGERKTKTKPKQKIAQLSTSGNGLLDKIRETTETVYRPVRAGNGTVTNDNNKVRGEVEPPSSKAPLNSSKETEEPVVFANLHFNELDSVEELGVPNDLGGPQDLCSWLNFDEDGLQDHDSMGLEIPMDDLSDLQMLI</sequence>
<feature type="region of interest" description="Disordered" evidence="1">
    <location>
        <begin position="1"/>
        <end position="67"/>
    </location>
</feature>
<gene>
    <name evidence="2" type="ORF">BVC80_1651g75</name>
</gene>
<feature type="region of interest" description="Disordered" evidence="1">
    <location>
        <begin position="380"/>
        <end position="419"/>
    </location>
</feature>
<feature type="region of interest" description="Disordered" evidence="1">
    <location>
        <begin position="519"/>
        <end position="551"/>
    </location>
</feature>
<feature type="region of interest" description="Disordered" evidence="1">
    <location>
        <begin position="572"/>
        <end position="663"/>
    </location>
</feature>
<feature type="compositionally biased region" description="Basic and acidic residues" evidence="1">
    <location>
        <begin position="538"/>
        <end position="551"/>
    </location>
</feature>
<dbReference type="EMBL" id="MVGT01003660">
    <property type="protein sequence ID" value="OVA03569.1"/>
    <property type="molecule type" value="Genomic_DNA"/>
</dbReference>
<evidence type="ECO:0000313" key="2">
    <source>
        <dbReference type="EMBL" id="OVA03569.1"/>
    </source>
</evidence>
<feature type="region of interest" description="Disordered" evidence="1">
    <location>
        <begin position="294"/>
        <end position="355"/>
    </location>
</feature>
<name>A0A200PZC4_MACCD</name>
<feature type="compositionally biased region" description="Basic and acidic residues" evidence="1">
    <location>
        <begin position="1160"/>
        <end position="1170"/>
    </location>
</feature>
<proteinExistence type="predicted"/>
<dbReference type="OMA" id="DGLSHRH"/>